<dbReference type="PANTHER" id="PTHR10091:SF0">
    <property type="entry name" value="GALACTOSE MUTAROTASE"/>
    <property type="match status" value="1"/>
</dbReference>
<comment type="similarity">
    <text evidence="3 8">Belongs to the aldose epimerase family.</text>
</comment>
<evidence type="ECO:0000256" key="7">
    <source>
        <dbReference type="ARBA" id="ARBA00023277"/>
    </source>
</evidence>
<dbReference type="PIRSF" id="PIRSF005096">
    <property type="entry name" value="GALM"/>
    <property type="match status" value="1"/>
</dbReference>
<dbReference type="RefSeq" id="WP_129751187.1">
    <property type="nucleotide sequence ID" value="NZ_JUIW01000006.1"/>
</dbReference>
<evidence type="ECO:0000256" key="3">
    <source>
        <dbReference type="ARBA" id="ARBA00006206"/>
    </source>
</evidence>
<comment type="subunit">
    <text evidence="4">Monomer.</text>
</comment>
<comment type="pathway">
    <text evidence="2 8">Carbohydrate metabolism; hexose metabolism.</text>
</comment>
<evidence type="ECO:0000256" key="1">
    <source>
        <dbReference type="ARBA" id="ARBA00001913"/>
    </source>
</evidence>
<feature type="binding site" evidence="11">
    <location>
        <begin position="192"/>
        <end position="194"/>
    </location>
    <ligand>
        <name>beta-D-galactose</name>
        <dbReference type="ChEBI" id="CHEBI:27667"/>
    </ligand>
</feature>
<dbReference type="AlphaFoldDB" id="A0A444WAZ2"/>
<feature type="binding site" evidence="10">
    <location>
        <position position="250"/>
    </location>
    <ligand>
        <name>beta-D-galactose</name>
        <dbReference type="ChEBI" id="CHEBI:27667"/>
    </ligand>
</feature>
<sequence length="347" mass="38265">MDNNSTAFNNVAKPFGILPNGKQVNSYTIANTYGISLTVINYGATITSLNVPNSKGEVYDIVLGFDTLEGYIDSYSLPSSPYFGAIMGRYAGRIKNGKFSLNGTDYTLNTNLGEHHLHGGNLGFGRAFWEVTAVETGDNPYIKFKYVSPDGEENFPGELTIEVKYTLTEDNEIVVDYEAVSDRDTIINLTQHSYFNLEGHKNNMVNQDLQLFTDSIVETDELNIPTGNFIEATQQGFDFKQAAPCPKVIDTSFVLTDNDKPAAILSSKKSGLKMTVHTNQPSVHIYVGGNCFGKLKGKEGADYNTLSGICFETQNFPDAPNRGNFPSAVLRKGEKYNQKSIFKLENI</sequence>
<dbReference type="CDD" id="cd09019">
    <property type="entry name" value="galactose_mutarotase_like"/>
    <property type="match status" value="1"/>
</dbReference>
<evidence type="ECO:0000313" key="12">
    <source>
        <dbReference type="EMBL" id="RYJ42973.1"/>
    </source>
</evidence>
<dbReference type="GO" id="GO:0030246">
    <property type="term" value="F:carbohydrate binding"/>
    <property type="evidence" value="ECO:0007669"/>
    <property type="project" value="InterPro"/>
</dbReference>
<dbReference type="EC" id="5.1.3.3" evidence="8"/>
<dbReference type="Gene3D" id="2.70.98.10">
    <property type="match status" value="1"/>
</dbReference>
<dbReference type="InterPro" id="IPR008183">
    <property type="entry name" value="Aldose_1/G6P_1-epimerase"/>
</dbReference>
<accession>A0A444WAZ2</accession>
<reference evidence="12 13" key="1">
    <citation type="submission" date="2014-12" db="EMBL/GenBank/DDBJ databases">
        <title>Genome sequence of Flavobacterium beibuense RSKm HC5.</title>
        <authorList>
            <person name="Kim J.F."/>
            <person name="Song J.Y."/>
            <person name="Kwak M.-J."/>
            <person name="Lee S.-W."/>
        </authorList>
    </citation>
    <scope>NUCLEOTIDE SEQUENCE [LARGE SCALE GENOMIC DNA]</scope>
    <source>
        <strain evidence="12 13">RSKm HC5</strain>
    </source>
</reference>
<dbReference type="GO" id="GO:0004034">
    <property type="term" value="F:aldose 1-epimerase activity"/>
    <property type="evidence" value="ECO:0007669"/>
    <property type="project" value="UniProtKB-EC"/>
</dbReference>
<dbReference type="InterPro" id="IPR011013">
    <property type="entry name" value="Gal_mutarotase_sf_dom"/>
</dbReference>
<dbReference type="SUPFAM" id="SSF74650">
    <property type="entry name" value="Galactose mutarotase-like"/>
    <property type="match status" value="1"/>
</dbReference>
<comment type="caution">
    <text evidence="12">The sequence shown here is derived from an EMBL/GenBank/DDBJ whole genome shotgun (WGS) entry which is preliminary data.</text>
</comment>
<name>A0A444WAZ2_9FLAO</name>
<protein>
    <recommendedName>
        <fullName evidence="8">Aldose 1-epimerase</fullName>
        <ecNumber evidence="8">5.1.3.3</ecNumber>
    </recommendedName>
</protein>
<keyword evidence="6 8" id="KW-0413">Isomerase</keyword>
<dbReference type="NCBIfam" id="NF008277">
    <property type="entry name" value="PRK11055.1"/>
    <property type="match status" value="1"/>
</dbReference>
<feature type="active site" description="Proton acceptor" evidence="9">
    <location>
        <position position="312"/>
    </location>
</feature>
<evidence type="ECO:0000256" key="9">
    <source>
        <dbReference type="PIRSR" id="PIRSR005096-1"/>
    </source>
</evidence>
<evidence type="ECO:0000256" key="5">
    <source>
        <dbReference type="ARBA" id="ARBA00022837"/>
    </source>
</evidence>
<evidence type="ECO:0000256" key="10">
    <source>
        <dbReference type="PIRSR" id="PIRSR005096-2"/>
    </source>
</evidence>
<dbReference type="UniPathway" id="UPA00242"/>
<dbReference type="InterPro" id="IPR014718">
    <property type="entry name" value="GH-type_carb-bd"/>
</dbReference>
<comment type="catalytic activity">
    <reaction evidence="8">
        <text>alpha-D-glucose = beta-D-glucose</text>
        <dbReference type="Rhea" id="RHEA:10264"/>
        <dbReference type="ChEBI" id="CHEBI:15903"/>
        <dbReference type="ChEBI" id="CHEBI:17925"/>
        <dbReference type="EC" id="5.1.3.3"/>
    </reaction>
</comment>
<feature type="active site" description="Proton donor" evidence="9">
    <location>
        <position position="192"/>
    </location>
</feature>
<dbReference type="InterPro" id="IPR015443">
    <property type="entry name" value="Aldose_1-epimerase"/>
</dbReference>
<keyword evidence="7 8" id="KW-0119">Carbohydrate metabolism</keyword>
<dbReference type="OrthoDB" id="9779408at2"/>
<dbReference type="GO" id="GO:0006006">
    <property type="term" value="P:glucose metabolic process"/>
    <property type="evidence" value="ECO:0007669"/>
    <property type="project" value="TreeGrafter"/>
</dbReference>
<evidence type="ECO:0000256" key="2">
    <source>
        <dbReference type="ARBA" id="ARBA00005028"/>
    </source>
</evidence>
<keyword evidence="5" id="KW-0106">Calcium</keyword>
<dbReference type="Proteomes" id="UP000289775">
    <property type="component" value="Unassembled WGS sequence"/>
</dbReference>
<evidence type="ECO:0000256" key="4">
    <source>
        <dbReference type="ARBA" id="ARBA00011245"/>
    </source>
</evidence>
<keyword evidence="13" id="KW-1185">Reference proteome</keyword>
<dbReference type="GO" id="GO:0033499">
    <property type="term" value="P:galactose catabolic process via UDP-galactose, Leloir pathway"/>
    <property type="evidence" value="ECO:0007669"/>
    <property type="project" value="TreeGrafter"/>
</dbReference>
<proteinExistence type="inferred from homology"/>
<dbReference type="Pfam" id="PF01263">
    <property type="entry name" value="Aldose_epim"/>
    <property type="match status" value="1"/>
</dbReference>
<comment type="cofactor">
    <cofactor evidence="1">
        <name>Ca(2+)</name>
        <dbReference type="ChEBI" id="CHEBI:29108"/>
    </cofactor>
</comment>
<evidence type="ECO:0000256" key="8">
    <source>
        <dbReference type="PIRNR" id="PIRNR005096"/>
    </source>
</evidence>
<evidence type="ECO:0000313" key="13">
    <source>
        <dbReference type="Proteomes" id="UP000289775"/>
    </source>
</evidence>
<evidence type="ECO:0000256" key="6">
    <source>
        <dbReference type="ARBA" id="ARBA00023235"/>
    </source>
</evidence>
<gene>
    <name evidence="12" type="ORF">NU09_2072</name>
</gene>
<evidence type="ECO:0000256" key="11">
    <source>
        <dbReference type="PIRSR" id="PIRSR005096-3"/>
    </source>
</evidence>
<dbReference type="PANTHER" id="PTHR10091">
    <property type="entry name" value="ALDOSE-1-EPIMERASE"/>
    <property type="match status" value="1"/>
</dbReference>
<organism evidence="12 13">
    <name type="scientific">Flavobacterium beibuense</name>
    <dbReference type="NCBI Taxonomy" id="657326"/>
    <lineage>
        <taxon>Bacteria</taxon>
        <taxon>Pseudomonadati</taxon>
        <taxon>Bacteroidota</taxon>
        <taxon>Flavobacteriia</taxon>
        <taxon>Flavobacteriales</taxon>
        <taxon>Flavobacteriaceae</taxon>
        <taxon>Flavobacterium</taxon>
    </lineage>
</organism>
<dbReference type="InterPro" id="IPR047215">
    <property type="entry name" value="Galactose_mutarotase-like"/>
</dbReference>
<dbReference type="EMBL" id="JUIW01000006">
    <property type="protein sequence ID" value="RYJ42973.1"/>
    <property type="molecule type" value="Genomic_DNA"/>
</dbReference>